<feature type="region of interest" description="Disordered" evidence="11">
    <location>
        <begin position="282"/>
        <end position="305"/>
    </location>
</feature>
<evidence type="ECO:0000256" key="3">
    <source>
        <dbReference type="ARBA" id="ARBA00022475"/>
    </source>
</evidence>
<keyword evidence="3" id="KW-1003">Cell membrane</keyword>
<feature type="region of interest" description="Disordered" evidence="11">
    <location>
        <begin position="222"/>
        <end position="243"/>
    </location>
</feature>
<comment type="subcellular location">
    <subcellularLocation>
        <location evidence="1">Cell membrane</location>
        <topology evidence="1">Lipid-anchor</topology>
        <topology evidence="1">GPI-anchor</topology>
    </subcellularLocation>
</comment>
<keyword evidence="4" id="KW-0336">GPI-anchor</keyword>
<dbReference type="InterPro" id="IPR000782">
    <property type="entry name" value="FAS1_domain"/>
</dbReference>
<evidence type="ECO:0000256" key="10">
    <source>
        <dbReference type="ARBA" id="ARBA00024686"/>
    </source>
</evidence>
<evidence type="ECO:0000256" key="12">
    <source>
        <dbReference type="SAM" id="SignalP"/>
    </source>
</evidence>
<name>A0AAV1XZU4_LUPLU</name>
<dbReference type="PANTHER" id="PTHR32382">
    <property type="entry name" value="FASCICLIN-LIKE ARABINOGALACTAN PROTEIN"/>
    <property type="match status" value="1"/>
</dbReference>
<dbReference type="SUPFAM" id="SSF82153">
    <property type="entry name" value="FAS1 domain"/>
    <property type="match status" value="1"/>
</dbReference>
<dbReference type="Proteomes" id="UP001497480">
    <property type="component" value="Unassembled WGS sequence"/>
</dbReference>
<dbReference type="InterPro" id="IPR033254">
    <property type="entry name" value="Plant_FLA"/>
</dbReference>
<sequence length="324" mass="32841">MGYKSSSLSCLALLLAFSSCIHAFDVLKYFGSDPEFTQFIKALTDTKLVDEINKRSTITVLSLNNEAMSSLSGKSTSTLKDILSTHLLLDFYDEKGLFYANTNHTKMPTLFQSSGKAVNDQGYIYVSLINEGEIAFASAVNNAPYKSLLVKTVASEPSTISVLQVSAPIIAPGIVSTVTPVVSIAPVPSAPKATATAKAPAPATAKAPAASTVTAKAPAASTVTAKAPAPAASTVTAKAPAPTTTVTAKAPVAAPVASSKQGPAPAEVSVIAAPAPSTIAEPPVEAAAPEAVDEKAAPPHSSASSTQIGLVGAVMAMASLFVSL</sequence>
<evidence type="ECO:0000256" key="5">
    <source>
        <dbReference type="ARBA" id="ARBA00022729"/>
    </source>
</evidence>
<feature type="chain" id="PRO_5043348471" description="FAS1 domain-containing protein" evidence="12">
    <location>
        <begin position="24"/>
        <end position="324"/>
    </location>
</feature>
<dbReference type="AlphaFoldDB" id="A0AAV1XZU4"/>
<evidence type="ECO:0000256" key="2">
    <source>
        <dbReference type="ARBA" id="ARBA00007843"/>
    </source>
</evidence>
<evidence type="ECO:0000313" key="15">
    <source>
        <dbReference type="Proteomes" id="UP001497480"/>
    </source>
</evidence>
<comment type="function">
    <text evidence="10">May be a cell surface adhesion protein.</text>
</comment>
<feature type="domain" description="FAS1" evidence="13">
    <location>
        <begin position="23"/>
        <end position="148"/>
    </location>
</feature>
<keyword evidence="9" id="KW-0449">Lipoprotein</keyword>
<accession>A0AAV1XZU4</accession>
<proteinExistence type="inferred from homology"/>
<keyword evidence="8" id="KW-0325">Glycoprotein</keyword>
<dbReference type="FunFam" id="2.30.180.10:FF:000015">
    <property type="entry name" value="Fasciclin-like arabinogalactan protein 3"/>
    <property type="match status" value="1"/>
</dbReference>
<evidence type="ECO:0000256" key="1">
    <source>
        <dbReference type="ARBA" id="ARBA00004609"/>
    </source>
</evidence>
<keyword evidence="7" id="KW-0472">Membrane</keyword>
<evidence type="ECO:0000313" key="14">
    <source>
        <dbReference type="EMBL" id="CAL0327244.1"/>
    </source>
</evidence>
<dbReference type="PROSITE" id="PS50213">
    <property type="entry name" value="FAS1"/>
    <property type="match status" value="1"/>
</dbReference>
<keyword evidence="6" id="KW-0654">Proteoglycan</keyword>
<feature type="signal peptide" evidence="12">
    <location>
        <begin position="1"/>
        <end position="23"/>
    </location>
</feature>
<reference evidence="14 15" key="1">
    <citation type="submission" date="2024-03" db="EMBL/GenBank/DDBJ databases">
        <authorList>
            <person name="Martinez-Hernandez J."/>
        </authorList>
    </citation>
    <scope>NUCLEOTIDE SEQUENCE [LARGE SCALE GENOMIC DNA]</scope>
</reference>
<evidence type="ECO:0000256" key="11">
    <source>
        <dbReference type="SAM" id="MobiDB-lite"/>
    </source>
</evidence>
<dbReference type="Pfam" id="PF02469">
    <property type="entry name" value="Fasciclin"/>
    <property type="match status" value="1"/>
</dbReference>
<gene>
    <name evidence="14" type="ORF">LLUT_LOCUS28304</name>
</gene>
<dbReference type="GO" id="GO:0005886">
    <property type="term" value="C:plasma membrane"/>
    <property type="evidence" value="ECO:0007669"/>
    <property type="project" value="UniProtKB-SubCell"/>
</dbReference>
<evidence type="ECO:0000256" key="4">
    <source>
        <dbReference type="ARBA" id="ARBA00022622"/>
    </source>
</evidence>
<organism evidence="14 15">
    <name type="scientific">Lupinus luteus</name>
    <name type="common">European yellow lupine</name>
    <dbReference type="NCBI Taxonomy" id="3873"/>
    <lineage>
        <taxon>Eukaryota</taxon>
        <taxon>Viridiplantae</taxon>
        <taxon>Streptophyta</taxon>
        <taxon>Embryophyta</taxon>
        <taxon>Tracheophyta</taxon>
        <taxon>Spermatophyta</taxon>
        <taxon>Magnoliopsida</taxon>
        <taxon>eudicotyledons</taxon>
        <taxon>Gunneridae</taxon>
        <taxon>Pentapetalae</taxon>
        <taxon>rosids</taxon>
        <taxon>fabids</taxon>
        <taxon>Fabales</taxon>
        <taxon>Fabaceae</taxon>
        <taxon>Papilionoideae</taxon>
        <taxon>50 kb inversion clade</taxon>
        <taxon>genistoids sensu lato</taxon>
        <taxon>core genistoids</taxon>
        <taxon>Genisteae</taxon>
        <taxon>Lupinus</taxon>
    </lineage>
</organism>
<dbReference type="GO" id="GO:0098552">
    <property type="term" value="C:side of membrane"/>
    <property type="evidence" value="ECO:0007669"/>
    <property type="project" value="UniProtKB-KW"/>
</dbReference>
<keyword evidence="15" id="KW-1185">Reference proteome</keyword>
<dbReference type="Gene3D" id="2.30.180.10">
    <property type="entry name" value="FAS1 domain"/>
    <property type="match status" value="1"/>
</dbReference>
<comment type="caution">
    <text evidence="14">The sequence shown here is derived from an EMBL/GenBank/DDBJ whole genome shotgun (WGS) entry which is preliminary data.</text>
</comment>
<dbReference type="InterPro" id="IPR036378">
    <property type="entry name" value="FAS1_dom_sf"/>
</dbReference>
<evidence type="ECO:0000256" key="9">
    <source>
        <dbReference type="ARBA" id="ARBA00023288"/>
    </source>
</evidence>
<evidence type="ECO:0000256" key="8">
    <source>
        <dbReference type="ARBA" id="ARBA00023180"/>
    </source>
</evidence>
<protein>
    <recommendedName>
        <fullName evidence="13">FAS1 domain-containing protein</fullName>
    </recommendedName>
</protein>
<evidence type="ECO:0000259" key="13">
    <source>
        <dbReference type="PROSITE" id="PS50213"/>
    </source>
</evidence>
<evidence type="ECO:0000256" key="7">
    <source>
        <dbReference type="ARBA" id="ARBA00023136"/>
    </source>
</evidence>
<keyword evidence="5 12" id="KW-0732">Signal</keyword>
<evidence type="ECO:0000256" key="6">
    <source>
        <dbReference type="ARBA" id="ARBA00022974"/>
    </source>
</evidence>
<dbReference type="PROSITE" id="PS51257">
    <property type="entry name" value="PROKAR_LIPOPROTEIN"/>
    <property type="match status" value="1"/>
</dbReference>
<dbReference type="EMBL" id="CAXHTB010000020">
    <property type="protein sequence ID" value="CAL0327244.1"/>
    <property type="molecule type" value="Genomic_DNA"/>
</dbReference>
<dbReference type="PANTHER" id="PTHR32382:SF86">
    <property type="entry name" value="FASCICLIN-LIKE ARABINOGALACTAN PROTEIN-RELATED"/>
    <property type="match status" value="1"/>
</dbReference>
<comment type="similarity">
    <text evidence="2">Belongs to the fasciclin-like AGP family.</text>
</comment>